<evidence type="ECO:0000313" key="4">
    <source>
        <dbReference type="Proteomes" id="UP001221757"/>
    </source>
</evidence>
<feature type="compositionally biased region" description="Pro residues" evidence="1">
    <location>
        <begin position="218"/>
        <end position="245"/>
    </location>
</feature>
<keyword evidence="4" id="KW-1185">Reference proteome</keyword>
<dbReference type="EMBL" id="JARKIE010000002">
    <property type="protein sequence ID" value="KAJ7709522.1"/>
    <property type="molecule type" value="Genomic_DNA"/>
</dbReference>
<dbReference type="InterPro" id="IPR046341">
    <property type="entry name" value="SET_dom_sf"/>
</dbReference>
<feature type="region of interest" description="Disordered" evidence="1">
    <location>
        <begin position="182"/>
        <end position="269"/>
    </location>
</feature>
<protein>
    <recommendedName>
        <fullName evidence="2">SET domain-containing protein</fullName>
    </recommendedName>
</protein>
<dbReference type="Pfam" id="PF00856">
    <property type="entry name" value="SET"/>
    <property type="match status" value="1"/>
</dbReference>
<feature type="region of interest" description="Disordered" evidence="1">
    <location>
        <begin position="136"/>
        <end position="158"/>
    </location>
</feature>
<organism evidence="3 4">
    <name type="scientific">Mycena rosella</name>
    <name type="common">Pink bonnet</name>
    <name type="synonym">Agaricus rosellus</name>
    <dbReference type="NCBI Taxonomy" id="1033263"/>
    <lineage>
        <taxon>Eukaryota</taxon>
        <taxon>Fungi</taxon>
        <taxon>Dikarya</taxon>
        <taxon>Basidiomycota</taxon>
        <taxon>Agaricomycotina</taxon>
        <taxon>Agaricomycetes</taxon>
        <taxon>Agaricomycetidae</taxon>
        <taxon>Agaricales</taxon>
        <taxon>Marasmiineae</taxon>
        <taxon>Mycenaceae</taxon>
        <taxon>Mycena</taxon>
    </lineage>
</organism>
<dbReference type="GO" id="GO:0005634">
    <property type="term" value="C:nucleus"/>
    <property type="evidence" value="ECO:0007669"/>
    <property type="project" value="TreeGrafter"/>
</dbReference>
<dbReference type="PANTHER" id="PTHR12977">
    <property type="entry name" value="SUPPRESSOR OF VARIEGATION 4-20-RELATED"/>
    <property type="match status" value="1"/>
</dbReference>
<dbReference type="Proteomes" id="UP001221757">
    <property type="component" value="Unassembled WGS sequence"/>
</dbReference>
<dbReference type="PROSITE" id="PS51257">
    <property type="entry name" value="PROKAR_LIPOPROTEIN"/>
    <property type="match status" value="1"/>
</dbReference>
<proteinExistence type="predicted"/>
<reference evidence="3" key="1">
    <citation type="submission" date="2023-03" db="EMBL/GenBank/DDBJ databases">
        <title>Massive genome expansion in bonnet fungi (Mycena s.s.) driven by repeated elements and novel gene families across ecological guilds.</title>
        <authorList>
            <consortium name="Lawrence Berkeley National Laboratory"/>
            <person name="Harder C.B."/>
            <person name="Miyauchi S."/>
            <person name="Viragh M."/>
            <person name="Kuo A."/>
            <person name="Thoen E."/>
            <person name="Andreopoulos B."/>
            <person name="Lu D."/>
            <person name="Skrede I."/>
            <person name="Drula E."/>
            <person name="Henrissat B."/>
            <person name="Morin E."/>
            <person name="Kohler A."/>
            <person name="Barry K."/>
            <person name="LaButti K."/>
            <person name="Morin E."/>
            <person name="Salamov A."/>
            <person name="Lipzen A."/>
            <person name="Mereny Z."/>
            <person name="Hegedus B."/>
            <person name="Baldrian P."/>
            <person name="Stursova M."/>
            <person name="Weitz H."/>
            <person name="Taylor A."/>
            <person name="Grigoriev I.V."/>
            <person name="Nagy L.G."/>
            <person name="Martin F."/>
            <person name="Kauserud H."/>
        </authorList>
    </citation>
    <scope>NUCLEOTIDE SEQUENCE</scope>
    <source>
        <strain evidence="3">CBHHK067</strain>
    </source>
</reference>
<dbReference type="GO" id="GO:0042799">
    <property type="term" value="F:histone H4K20 methyltransferase activity"/>
    <property type="evidence" value="ECO:0007669"/>
    <property type="project" value="TreeGrafter"/>
</dbReference>
<feature type="domain" description="SET" evidence="2">
    <location>
        <begin position="49"/>
        <end position="109"/>
    </location>
</feature>
<evidence type="ECO:0000256" key="1">
    <source>
        <dbReference type="SAM" id="MobiDB-lite"/>
    </source>
</evidence>
<dbReference type="InterPro" id="IPR039977">
    <property type="entry name" value="Suv4-20/Set9"/>
</dbReference>
<sequence>MSSLKKSSSGRARSPVDFAHAPRFVQAHTCTLYACGSLSSNLHEPGHATIEATTQQLKPVGSRLILGPLRFVNHDCKANSQLYPIPNSHAFTIITLRQLEAGESITVKYTEGGYWGECECLCGTCKGYSTLVLPRREQTQFPNPNKKQRRGGKRKTVSLDGVHVRIANNRGRLNIAPEHVPPKFVLPIRGPKPTGSTAEPSSVAAGLSSAAAGSSSVPTPPAANLPIPPDVPPPVDLSFDPPPSPLTERSMSPMGSPMSDLSELPSDFE</sequence>
<accession>A0AAD7H1C3</accession>
<name>A0AAD7H1C3_MYCRO</name>
<dbReference type="InterPro" id="IPR001214">
    <property type="entry name" value="SET_dom"/>
</dbReference>
<gene>
    <name evidence="3" type="ORF">B0H17DRAFT_228577</name>
</gene>
<evidence type="ECO:0000313" key="3">
    <source>
        <dbReference type="EMBL" id="KAJ7709522.1"/>
    </source>
</evidence>
<dbReference type="PANTHER" id="PTHR12977:SF4">
    <property type="entry name" value="HISTONE-LYSINE N-METHYLTRANSFERASE KMT5B"/>
    <property type="match status" value="1"/>
</dbReference>
<dbReference type="Gene3D" id="2.170.270.10">
    <property type="entry name" value="SET domain"/>
    <property type="match status" value="1"/>
</dbReference>
<feature type="compositionally biased region" description="Basic residues" evidence="1">
    <location>
        <begin position="146"/>
        <end position="156"/>
    </location>
</feature>
<evidence type="ECO:0000259" key="2">
    <source>
        <dbReference type="Pfam" id="PF00856"/>
    </source>
</evidence>
<dbReference type="SUPFAM" id="SSF82199">
    <property type="entry name" value="SET domain"/>
    <property type="match status" value="1"/>
</dbReference>
<dbReference type="AlphaFoldDB" id="A0AAD7H1C3"/>
<comment type="caution">
    <text evidence="3">The sequence shown here is derived from an EMBL/GenBank/DDBJ whole genome shotgun (WGS) entry which is preliminary data.</text>
</comment>
<feature type="compositionally biased region" description="Low complexity" evidence="1">
    <location>
        <begin position="200"/>
        <end position="217"/>
    </location>
</feature>